<evidence type="ECO:0000313" key="9">
    <source>
        <dbReference type="Proteomes" id="UP000075320"/>
    </source>
</evidence>
<proteinExistence type="inferred from homology"/>
<evidence type="ECO:0000313" key="8">
    <source>
        <dbReference type="EMBL" id="KYG64898.1"/>
    </source>
</evidence>
<name>A0A150WLU4_BDEBC</name>
<keyword evidence="4" id="KW-0378">Hydrolase</keyword>
<dbReference type="RefSeq" id="WP_061835409.1">
    <property type="nucleotide sequence ID" value="NZ_LUKE01000002.1"/>
</dbReference>
<protein>
    <recommendedName>
        <fullName evidence="10">YicC family protein</fullName>
    </recommendedName>
</protein>
<evidence type="ECO:0000259" key="6">
    <source>
        <dbReference type="Pfam" id="PF03755"/>
    </source>
</evidence>
<dbReference type="Proteomes" id="UP000075320">
    <property type="component" value="Unassembled WGS sequence"/>
</dbReference>
<dbReference type="GO" id="GO:0016787">
    <property type="term" value="F:hydrolase activity"/>
    <property type="evidence" value="ECO:0007669"/>
    <property type="project" value="UniProtKB-KW"/>
</dbReference>
<evidence type="ECO:0000256" key="4">
    <source>
        <dbReference type="ARBA" id="ARBA00022801"/>
    </source>
</evidence>
<keyword evidence="9" id="KW-1185">Reference proteome</keyword>
<comment type="similarity">
    <text evidence="5">Belongs to the YicC/YloC family.</text>
</comment>
<dbReference type="AlphaFoldDB" id="A0A150WLU4"/>
<dbReference type="InterPro" id="IPR013527">
    <property type="entry name" value="YicC-like_N"/>
</dbReference>
<gene>
    <name evidence="8" type="ORF">AZI86_11910</name>
</gene>
<evidence type="ECO:0008006" key="10">
    <source>
        <dbReference type="Google" id="ProtNLM"/>
    </source>
</evidence>
<evidence type="ECO:0000256" key="2">
    <source>
        <dbReference type="ARBA" id="ARBA00022722"/>
    </source>
</evidence>
<reference evidence="8 9" key="1">
    <citation type="submission" date="2016-03" db="EMBL/GenBank/DDBJ databases">
        <authorList>
            <person name="Ploux O."/>
        </authorList>
    </citation>
    <scope>NUCLEOTIDE SEQUENCE [LARGE SCALE GENOMIC DNA]</scope>
    <source>
        <strain evidence="8 9">R0</strain>
    </source>
</reference>
<sequence length="292" mass="33455">MKSMTGYGTARVQSKDVTVEVSIRAVNGRFLEPRFHLPREFVAFESDLKRILSQTLLRGTIDIFVSRRVKNSASKAQMSINDALAKKYLTAYKHLSKELAVPFQVHLEVIARLPEVIKVEETYELFAGEEKTLKRAFTEACKKCDAERAREGKSVRKDLEKLLGTLEKQVKIISDLRGEANVQLQEKFEQKIRARLKGNEIDPTRLSQEIVIQLEKADINEELSRLSEHIKNYRQLIGSQRAEGKKLDFYTQELLREVNTIGSKSQVAKITQAVVEAKTLIERLREQVQNVQ</sequence>
<evidence type="ECO:0000259" key="7">
    <source>
        <dbReference type="Pfam" id="PF08340"/>
    </source>
</evidence>
<dbReference type="PANTHER" id="PTHR30636">
    <property type="entry name" value="UPF0701 PROTEIN YICC"/>
    <property type="match status" value="1"/>
</dbReference>
<dbReference type="NCBIfam" id="TIGR00255">
    <property type="entry name" value="YicC/YloC family endoribonuclease"/>
    <property type="match status" value="1"/>
</dbReference>
<organism evidence="8 9">
    <name type="scientific">Bdellovibrio bacteriovorus</name>
    <dbReference type="NCBI Taxonomy" id="959"/>
    <lineage>
        <taxon>Bacteria</taxon>
        <taxon>Pseudomonadati</taxon>
        <taxon>Bdellovibrionota</taxon>
        <taxon>Bdellovibrionia</taxon>
        <taxon>Bdellovibrionales</taxon>
        <taxon>Pseudobdellovibrionaceae</taxon>
        <taxon>Bdellovibrio</taxon>
    </lineage>
</organism>
<dbReference type="InterPro" id="IPR005229">
    <property type="entry name" value="YicC/YloC-like"/>
</dbReference>
<dbReference type="OrthoDB" id="9771229at2"/>
<keyword evidence="2" id="KW-0540">Nuclease</keyword>
<evidence type="ECO:0000256" key="3">
    <source>
        <dbReference type="ARBA" id="ARBA00022759"/>
    </source>
</evidence>
<accession>A0A150WLU4</accession>
<comment type="caution">
    <text evidence="8">The sequence shown here is derived from an EMBL/GenBank/DDBJ whole genome shotgun (WGS) entry which is preliminary data.</text>
</comment>
<evidence type="ECO:0000256" key="5">
    <source>
        <dbReference type="ARBA" id="ARBA00035648"/>
    </source>
</evidence>
<comment type="cofactor">
    <cofactor evidence="1">
        <name>a divalent metal cation</name>
        <dbReference type="ChEBI" id="CHEBI:60240"/>
    </cofactor>
</comment>
<dbReference type="PANTHER" id="PTHR30636:SF3">
    <property type="entry name" value="UPF0701 PROTEIN YICC"/>
    <property type="match status" value="1"/>
</dbReference>
<dbReference type="Pfam" id="PF03755">
    <property type="entry name" value="YicC-like_N"/>
    <property type="match status" value="1"/>
</dbReference>
<keyword evidence="3" id="KW-0255">Endonuclease</keyword>
<evidence type="ECO:0000256" key="1">
    <source>
        <dbReference type="ARBA" id="ARBA00001968"/>
    </source>
</evidence>
<dbReference type="InterPro" id="IPR013551">
    <property type="entry name" value="YicC-like_C"/>
</dbReference>
<dbReference type="EMBL" id="LUKE01000002">
    <property type="protein sequence ID" value="KYG64898.1"/>
    <property type="molecule type" value="Genomic_DNA"/>
</dbReference>
<feature type="domain" description="Endoribonuclease YicC-like N-terminal" evidence="6">
    <location>
        <begin position="1"/>
        <end position="156"/>
    </location>
</feature>
<dbReference type="GO" id="GO:0004521">
    <property type="term" value="F:RNA endonuclease activity"/>
    <property type="evidence" value="ECO:0007669"/>
    <property type="project" value="InterPro"/>
</dbReference>
<dbReference type="Pfam" id="PF08340">
    <property type="entry name" value="YicC-like_C"/>
    <property type="match status" value="1"/>
</dbReference>
<feature type="domain" description="Endoribonuclease YicC-like C-terminal" evidence="7">
    <location>
        <begin position="177"/>
        <end position="291"/>
    </location>
</feature>